<sequence length="181" mass="19871">MQVQVLSPLLNSISEKRGHWKVTTREPDERHAVSDERDDIDSDVDSVDSNSDGIDAGGDDVGVTRARSQTAVATRPQRPTGKRSRREITESEGIEAAPADAKNGNGKKPKTAKKSGPPRNPFSFIWNYLKQVVAELRKVIWPNRKQMISYTTVVLVFLAFMVALIGGVDLGLAKLITLVFG</sequence>
<dbReference type="PANTHER" id="PTHR33910">
    <property type="entry name" value="PROTEIN TRANSLOCASE SUBUNIT SECE"/>
    <property type="match status" value="1"/>
</dbReference>
<evidence type="ECO:0000256" key="9">
    <source>
        <dbReference type="HAMAP-Rule" id="MF_00422"/>
    </source>
</evidence>
<protein>
    <recommendedName>
        <fullName evidence="9">Protein translocase subunit SecE</fullName>
    </recommendedName>
</protein>
<accession>A0A7I7XCX4</accession>
<keyword evidence="4 9" id="KW-0812">Transmembrane</keyword>
<comment type="function">
    <text evidence="9">Essential subunit of the Sec protein translocation channel SecYEG. Clamps together the 2 halves of SecY. May contact the channel plug during translocation.</text>
</comment>
<dbReference type="InterPro" id="IPR001901">
    <property type="entry name" value="Translocase_SecE/Sec61-g"/>
</dbReference>
<evidence type="ECO:0000256" key="1">
    <source>
        <dbReference type="ARBA" id="ARBA00004370"/>
    </source>
</evidence>
<dbReference type="EMBL" id="AP022610">
    <property type="protein sequence ID" value="BBZ26737.1"/>
    <property type="molecule type" value="Genomic_DNA"/>
</dbReference>
<evidence type="ECO:0000256" key="2">
    <source>
        <dbReference type="ARBA" id="ARBA00022448"/>
    </source>
</evidence>
<feature type="transmembrane region" description="Helical" evidence="9">
    <location>
        <begin position="147"/>
        <end position="168"/>
    </location>
</feature>
<dbReference type="PROSITE" id="PS01067">
    <property type="entry name" value="SECE_SEC61G"/>
    <property type="match status" value="1"/>
</dbReference>
<dbReference type="GO" id="GO:0043952">
    <property type="term" value="P:protein transport by the Sec complex"/>
    <property type="evidence" value="ECO:0007669"/>
    <property type="project" value="UniProtKB-UniRule"/>
</dbReference>
<evidence type="ECO:0000256" key="5">
    <source>
        <dbReference type="ARBA" id="ARBA00022927"/>
    </source>
</evidence>
<comment type="subcellular location">
    <subcellularLocation>
        <location evidence="9">Cell membrane</location>
        <topology evidence="9">Single-pass membrane protein</topology>
    </subcellularLocation>
    <subcellularLocation>
        <location evidence="1">Membrane</location>
    </subcellularLocation>
</comment>
<name>A0A7I7XCX4_9MYCO</name>
<dbReference type="PANTHER" id="PTHR33910:SF1">
    <property type="entry name" value="PROTEIN TRANSLOCASE SUBUNIT SECE"/>
    <property type="match status" value="1"/>
</dbReference>
<organism evidence="11 12">
    <name type="scientific">Mycolicibacterium madagascariense</name>
    <dbReference type="NCBI Taxonomy" id="212765"/>
    <lineage>
        <taxon>Bacteria</taxon>
        <taxon>Bacillati</taxon>
        <taxon>Actinomycetota</taxon>
        <taxon>Actinomycetes</taxon>
        <taxon>Mycobacteriales</taxon>
        <taxon>Mycobacteriaceae</taxon>
        <taxon>Mycolicibacterium</taxon>
    </lineage>
</organism>
<comment type="subunit">
    <text evidence="9">Component of the Sec protein translocase complex. Heterotrimer consisting of SecY, SecE and SecG subunits. The heterotrimers can form oligomers, although 1 heterotrimer is thought to be able to translocate proteins. Interacts with the ribosome. Interacts with SecDF, and other proteins may be involved. Interacts with SecA.</text>
</comment>
<evidence type="ECO:0000256" key="10">
    <source>
        <dbReference type="SAM" id="MobiDB-lite"/>
    </source>
</evidence>
<dbReference type="AlphaFoldDB" id="A0A7I7XCX4"/>
<evidence type="ECO:0000313" key="11">
    <source>
        <dbReference type="EMBL" id="BBZ26737.1"/>
    </source>
</evidence>
<dbReference type="InterPro" id="IPR005807">
    <property type="entry name" value="SecE_bac"/>
</dbReference>
<dbReference type="NCBIfam" id="TIGR00964">
    <property type="entry name" value="secE_bact"/>
    <property type="match status" value="1"/>
</dbReference>
<dbReference type="InterPro" id="IPR038379">
    <property type="entry name" value="SecE_sf"/>
</dbReference>
<keyword evidence="5 9" id="KW-0653">Protein transport</keyword>
<evidence type="ECO:0000256" key="8">
    <source>
        <dbReference type="ARBA" id="ARBA00023136"/>
    </source>
</evidence>
<keyword evidence="2 9" id="KW-0813">Transport</keyword>
<evidence type="ECO:0000256" key="6">
    <source>
        <dbReference type="ARBA" id="ARBA00022989"/>
    </source>
</evidence>
<evidence type="ECO:0000256" key="7">
    <source>
        <dbReference type="ARBA" id="ARBA00023010"/>
    </source>
</evidence>
<reference evidence="11 12" key="1">
    <citation type="journal article" date="2019" name="Emerg. Microbes Infect.">
        <title>Comprehensive subspecies identification of 175 nontuberculous mycobacteria species based on 7547 genomic profiles.</title>
        <authorList>
            <person name="Matsumoto Y."/>
            <person name="Kinjo T."/>
            <person name="Motooka D."/>
            <person name="Nabeya D."/>
            <person name="Jung N."/>
            <person name="Uechi K."/>
            <person name="Horii T."/>
            <person name="Iida T."/>
            <person name="Fujita J."/>
            <person name="Nakamura S."/>
        </authorList>
    </citation>
    <scope>NUCLEOTIDE SEQUENCE [LARGE SCALE GENOMIC DNA]</scope>
    <source>
        <strain evidence="11 12">JCM 13574</strain>
    </source>
</reference>
<dbReference type="GO" id="GO:0065002">
    <property type="term" value="P:intracellular protein transmembrane transport"/>
    <property type="evidence" value="ECO:0007669"/>
    <property type="project" value="UniProtKB-UniRule"/>
</dbReference>
<dbReference type="KEGG" id="mmag:MMAD_10320"/>
<proteinExistence type="inferred from homology"/>
<dbReference type="Pfam" id="PF00584">
    <property type="entry name" value="SecE"/>
    <property type="match status" value="1"/>
</dbReference>
<comment type="similarity">
    <text evidence="9">Belongs to the SecE/SEC61-gamma family.</text>
</comment>
<feature type="compositionally biased region" description="Basic and acidic residues" evidence="10">
    <location>
        <begin position="23"/>
        <end position="35"/>
    </location>
</feature>
<keyword evidence="6 9" id="KW-1133">Transmembrane helix</keyword>
<keyword evidence="7 9" id="KW-0811">Translocation</keyword>
<dbReference type="Gene3D" id="1.20.5.1030">
    <property type="entry name" value="Preprotein translocase secy subunit"/>
    <property type="match status" value="1"/>
</dbReference>
<dbReference type="HAMAP" id="MF_00422">
    <property type="entry name" value="SecE"/>
    <property type="match status" value="1"/>
</dbReference>
<dbReference type="GO" id="GO:0008320">
    <property type="term" value="F:protein transmembrane transporter activity"/>
    <property type="evidence" value="ECO:0007669"/>
    <property type="project" value="UniProtKB-UniRule"/>
</dbReference>
<keyword evidence="8 9" id="KW-0472">Membrane</keyword>
<dbReference type="Proteomes" id="UP000466517">
    <property type="component" value="Chromosome"/>
</dbReference>
<gene>
    <name evidence="9" type="primary">secE</name>
    <name evidence="11" type="ORF">MMAD_10320</name>
</gene>
<keyword evidence="12" id="KW-1185">Reference proteome</keyword>
<feature type="compositionally biased region" description="Acidic residues" evidence="10">
    <location>
        <begin position="36"/>
        <end position="46"/>
    </location>
</feature>
<dbReference type="GO" id="GO:0009306">
    <property type="term" value="P:protein secretion"/>
    <property type="evidence" value="ECO:0007669"/>
    <property type="project" value="UniProtKB-UniRule"/>
</dbReference>
<evidence type="ECO:0000256" key="3">
    <source>
        <dbReference type="ARBA" id="ARBA00022475"/>
    </source>
</evidence>
<evidence type="ECO:0000313" key="12">
    <source>
        <dbReference type="Proteomes" id="UP000466517"/>
    </source>
</evidence>
<feature type="region of interest" description="Disordered" evidence="10">
    <location>
        <begin position="1"/>
        <end position="118"/>
    </location>
</feature>
<dbReference type="GO" id="GO:0006605">
    <property type="term" value="P:protein targeting"/>
    <property type="evidence" value="ECO:0007669"/>
    <property type="project" value="UniProtKB-UniRule"/>
</dbReference>
<keyword evidence="3 9" id="KW-1003">Cell membrane</keyword>
<dbReference type="GO" id="GO:0005886">
    <property type="term" value="C:plasma membrane"/>
    <property type="evidence" value="ECO:0007669"/>
    <property type="project" value="UniProtKB-SubCell"/>
</dbReference>
<evidence type="ECO:0000256" key="4">
    <source>
        <dbReference type="ARBA" id="ARBA00022692"/>
    </source>
</evidence>
<feature type="compositionally biased region" description="Polar residues" evidence="10">
    <location>
        <begin position="1"/>
        <end position="13"/>
    </location>
</feature>